<evidence type="ECO:0000313" key="1">
    <source>
        <dbReference type="EMBL" id="BAO18982.1"/>
    </source>
</evidence>
<geneLocation type="plasmid" evidence="1">
    <name>pM7012</name>
</geneLocation>
<reference evidence="1" key="2">
    <citation type="submission" date="2024-06" db="EMBL/GenBank/DDBJ databases">
        <authorList>
            <person name="Sakai Y."/>
            <person name="Fujii T."/>
        </authorList>
    </citation>
    <scope>NUCLEOTIDE SEQUENCE</scope>
    <source>
        <strain evidence="1">M701</strain>
        <plasmid evidence="1">pM7012</plasmid>
    </source>
</reference>
<dbReference type="EMBL" id="AB853026">
    <property type="protein sequence ID" value="BAO18982.1"/>
    <property type="molecule type" value="Genomic_DNA"/>
</dbReference>
<dbReference type="AlphaFoldDB" id="V5YNM2"/>
<proteinExistence type="predicted"/>
<protein>
    <submittedName>
        <fullName evidence="1">Uncharacterized protein</fullName>
    </submittedName>
</protein>
<dbReference type="RefSeq" id="WP_023842525.1">
    <property type="nucleotide sequence ID" value="NC_022995.1"/>
</dbReference>
<keyword evidence="1" id="KW-0614">Plasmid</keyword>
<accession>V5YNM2</accession>
<organism evidence="1">
    <name type="scientific">Burkholderia sp. M701</name>
    <dbReference type="NCBI Taxonomy" id="326454"/>
    <lineage>
        <taxon>Bacteria</taxon>
        <taxon>Pseudomonadati</taxon>
        <taxon>Pseudomonadota</taxon>
        <taxon>Betaproteobacteria</taxon>
        <taxon>Burkholderiales</taxon>
        <taxon>Burkholderiaceae</taxon>
        <taxon>Burkholderia</taxon>
    </lineage>
</organism>
<sequence length="105" mass="11745">MSTKPETREPLDLKRSAAYANQAPIGATSRAYIRDLIAEVEHLRGQIGTLQADFSDAYLAFKGAFDTPMMRQKIGDDYANDARTRLRDFSEKISALPNTKEHRAA</sequence>
<name>V5YNM2_9BURK</name>
<reference evidence="1" key="1">
    <citation type="journal article" date="2014" name="Microbiology">
        <title>A 2,4-dichlorophenoxyacetic acid degradation plasmid pM7012 discloses distribution of an unclassified megaplasmid group across bacterial species.</title>
        <authorList>
            <person name="Sakai Y."/>
            <person name="Ogawa N."/>
            <person name="Shimomura Y."/>
            <person name="Fujii T."/>
        </authorList>
    </citation>
    <scope>NUCLEOTIDE SEQUENCE</scope>
    <source>
        <strain evidence="1">M701</strain>
    </source>
</reference>